<feature type="region of interest" description="Disordered" evidence="3">
    <location>
        <begin position="640"/>
        <end position="670"/>
    </location>
</feature>
<dbReference type="InterPro" id="IPR007110">
    <property type="entry name" value="Ig-like_dom"/>
</dbReference>
<comment type="caution">
    <text evidence="6">The sequence shown here is derived from an EMBL/GenBank/DDBJ whole genome shotgun (WGS) entry which is preliminary data.</text>
</comment>
<name>A0A016SJ68_9BILA</name>
<organism evidence="6 7">
    <name type="scientific">Ancylostoma ceylanicum</name>
    <dbReference type="NCBI Taxonomy" id="53326"/>
    <lineage>
        <taxon>Eukaryota</taxon>
        <taxon>Metazoa</taxon>
        <taxon>Ecdysozoa</taxon>
        <taxon>Nematoda</taxon>
        <taxon>Chromadorea</taxon>
        <taxon>Rhabditida</taxon>
        <taxon>Rhabditina</taxon>
        <taxon>Rhabditomorpha</taxon>
        <taxon>Strongyloidea</taxon>
        <taxon>Ancylostomatidae</taxon>
        <taxon>Ancylostomatinae</taxon>
        <taxon>Ancylostoma</taxon>
    </lineage>
</organism>
<dbReference type="EMBL" id="JARK01001557">
    <property type="protein sequence ID" value="EYB90371.1"/>
    <property type="molecule type" value="Genomic_DNA"/>
</dbReference>
<accession>A0A016SJ68</accession>
<dbReference type="InterPro" id="IPR003599">
    <property type="entry name" value="Ig_sub"/>
</dbReference>
<evidence type="ECO:0000256" key="1">
    <source>
        <dbReference type="ARBA" id="ARBA00022737"/>
    </source>
</evidence>
<dbReference type="SUPFAM" id="SSF48726">
    <property type="entry name" value="Immunoglobulin"/>
    <property type="match status" value="3"/>
</dbReference>
<feature type="domain" description="Ig-like" evidence="5">
    <location>
        <begin position="417"/>
        <end position="507"/>
    </location>
</feature>
<dbReference type="Gene3D" id="2.60.40.10">
    <property type="entry name" value="Immunoglobulins"/>
    <property type="match status" value="5"/>
</dbReference>
<feature type="domain" description="Ig-like" evidence="5">
    <location>
        <begin position="15"/>
        <end position="69"/>
    </location>
</feature>
<dbReference type="SMART" id="SM00408">
    <property type="entry name" value="IGc2"/>
    <property type="match status" value="3"/>
</dbReference>
<dbReference type="Pfam" id="PF13927">
    <property type="entry name" value="Ig_3"/>
    <property type="match status" value="1"/>
</dbReference>
<feature type="compositionally biased region" description="Polar residues" evidence="3">
    <location>
        <begin position="656"/>
        <end position="670"/>
    </location>
</feature>
<evidence type="ECO:0000256" key="4">
    <source>
        <dbReference type="SAM" id="Phobius"/>
    </source>
</evidence>
<keyword evidence="4" id="KW-0812">Transmembrane</keyword>
<dbReference type="SUPFAM" id="SSF49265">
    <property type="entry name" value="Fibronectin type III"/>
    <property type="match status" value="1"/>
</dbReference>
<keyword evidence="2" id="KW-1015">Disulfide bond</keyword>
<evidence type="ECO:0000256" key="2">
    <source>
        <dbReference type="ARBA" id="ARBA00023157"/>
    </source>
</evidence>
<dbReference type="InterPro" id="IPR036179">
    <property type="entry name" value="Ig-like_dom_sf"/>
</dbReference>
<dbReference type="PROSITE" id="PS50835">
    <property type="entry name" value="IG_LIKE"/>
    <property type="match status" value="3"/>
</dbReference>
<dbReference type="InterPro" id="IPR013783">
    <property type="entry name" value="Ig-like_fold"/>
</dbReference>
<dbReference type="InterPro" id="IPR003598">
    <property type="entry name" value="Ig_sub2"/>
</dbReference>
<dbReference type="InterPro" id="IPR003961">
    <property type="entry name" value="FN3_dom"/>
</dbReference>
<dbReference type="GO" id="GO:0098609">
    <property type="term" value="P:cell-cell adhesion"/>
    <property type="evidence" value="ECO:0007669"/>
    <property type="project" value="TreeGrafter"/>
</dbReference>
<dbReference type="PANTHER" id="PTHR44170:SF55">
    <property type="entry name" value="OBSCURIN ISOFORM X2"/>
    <property type="match status" value="1"/>
</dbReference>
<dbReference type="InterPro" id="IPR036116">
    <property type="entry name" value="FN3_sf"/>
</dbReference>
<gene>
    <name evidence="6" type="primary">Acey_s0221.g2580</name>
    <name evidence="6" type="synonym">Acey-rig-1</name>
    <name evidence="6" type="ORF">Y032_0221g2580</name>
</gene>
<evidence type="ECO:0000256" key="3">
    <source>
        <dbReference type="SAM" id="MobiDB-lite"/>
    </source>
</evidence>
<evidence type="ECO:0000259" key="5">
    <source>
        <dbReference type="PROSITE" id="PS50835"/>
    </source>
</evidence>
<keyword evidence="4" id="KW-1133">Transmembrane helix</keyword>
<proteinExistence type="predicted"/>
<dbReference type="PANTHER" id="PTHR44170">
    <property type="entry name" value="PROTEIN SIDEKICK"/>
    <property type="match status" value="1"/>
</dbReference>
<dbReference type="Proteomes" id="UP000024635">
    <property type="component" value="Unassembled WGS sequence"/>
</dbReference>
<dbReference type="SMART" id="SM00409">
    <property type="entry name" value="IG"/>
    <property type="match status" value="3"/>
</dbReference>
<feature type="region of interest" description="Disordered" evidence="3">
    <location>
        <begin position="192"/>
        <end position="213"/>
    </location>
</feature>
<keyword evidence="7" id="KW-1185">Reference proteome</keyword>
<dbReference type="OrthoDB" id="5982258at2759"/>
<protein>
    <recommendedName>
        <fullName evidence="5">Ig-like domain-containing protein</fullName>
    </recommendedName>
</protein>
<evidence type="ECO:0000313" key="7">
    <source>
        <dbReference type="Proteomes" id="UP000024635"/>
    </source>
</evidence>
<keyword evidence="1" id="KW-0677">Repeat</keyword>
<keyword evidence="4" id="KW-0472">Membrane</keyword>
<dbReference type="CDD" id="cd00063">
    <property type="entry name" value="FN3"/>
    <property type="match status" value="1"/>
</dbReference>
<reference evidence="7" key="1">
    <citation type="journal article" date="2015" name="Nat. Genet.">
        <title>The genome and transcriptome of the zoonotic hookworm Ancylostoma ceylanicum identify infection-specific gene families.</title>
        <authorList>
            <person name="Schwarz E.M."/>
            <person name="Hu Y."/>
            <person name="Antoshechkin I."/>
            <person name="Miller M.M."/>
            <person name="Sternberg P.W."/>
            <person name="Aroian R.V."/>
        </authorList>
    </citation>
    <scope>NUCLEOTIDE SEQUENCE</scope>
    <source>
        <strain evidence="7">HY135</strain>
    </source>
</reference>
<dbReference type="AlphaFoldDB" id="A0A016SJ68"/>
<sequence>MHLINRSEHQAKFDSIHWLKDGEHLTEILEKAESKDIVINGPSLTIFGGKQQTEGDYQCVAAVSEVRLSNRQVIKTTLVSDPIKLRRARITKFDQTTNHYVHVEQGQVARLPCAGLPDVVPGPAEICFVKSNSDFEGCLSDKVDSNYLSTATGMQIAVVQPHHEGEYYCVVRNEYTKQTRKSPRYVKLRVDKASNGSHSGQPDPPQLVFPSKENRPDSPIVVDAVTGQDIILECVFVRAKIFWTKAGETSPQISLTDDEARLRQIWGNLRIRQVSQDDSGIYSCHGLSPSVDTFSLNEDHPQVYYLLVVHAPTDVHLEMHQNMRDKSWQLSCFAKNVRYEIPMVYVNGTPLTDAISEMGVASSTNFYSNPVNATIRIRSNYSGSVQCISRPAMDEAEVYGIGLERGRSHNMYVVNSPSRDHLIKQGPVNVTATVGDDVELICLVIQRVSSKYWLKDGSYVPFGAARTQRVGSNSLKIHKVEKKDEGWYTCVVVGEGSEKSEQQAYLRVTARTAAPPFAASGDSHVIRKKDDVVNMEDVRGFVTGSHVRIQWSVIGKMEALTSVVGFKIEARSAANDSWVVVDNVGSHVRATTIKDLAPNNRYQFRVVVIKDDLSVVVSNATSWMYVGLPVTERAPADAELDGENKTDGFGDGFRRSGTSSTTNNLGNATSDGELLQNATVEGNVPIFTYKVFTDALSTKVLAMLFSALLCLSLLICCVICYRIHQSNRSPYIFKSTNGKFLDTSYRIFNEQKVHKSRVDHFVADSFETEHLEECSPMREDCEAVRPCDSYGWFCHARRSPTQFSEQSPLTSFHHSVLLAGSP</sequence>
<evidence type="ECO:0000313" key="6">
    <source>
        <dbReference type="EMBL" id="EYB90371.1"/>
    </source>
</evidence>
<feature type="transmembrane region" description="Helical" evidence="4">
    <location>
        <begin position="700"/>
        <end position="721"/>
    </location>
</feature>
<dbReference type="STRING" id="53326.A0A016SJ68"/>
<feature type="compositionally biased region" description="Basic and acidic residues" evidence="3">
    <location>
        <begin position="642"/>
        <end position="654"/>
    </location>
</feature>
<feature type="domain" description="Ig-like" evidence="5">
    <location>
        <begin position="216"/>
        <end position="284"/>
    </location>
</feature>